<evidence type="ECO:0000313" key="2">
    <source>
        <dbReference type="EMBL" id="KAJ8389551.1"/>
    </source>
</evidence>
<keyword evidence="1" id="KW-0472">Membrane</keyword>
<organism evidence="2 3">
    <name type="scientific">Aldrovandia affinis</name>
    <dbReference type="NCBI Taxonomy" id="143900"/>
    <lineage>
        <taxon>Eukaryota</taxon>
        <taxon>Metazoa</taxon>
        <taxon>Chordata</taxon>
        <taxon>Craniata</taxon>
        <taxon>Vertebrata</taxon>
        <taxon>Euteleostomi</taxon>
        <taxon>Actinopterygii</taxon>
        <taxon>Neopterygii</taxon>
        <taxon>Teleostei</taxon>
        <taxon>Notacanthiformes</taxon>
        <taxon>Halosauridae</taxon>
        <taxon>Aldrovandia</taxon>
    </lineage>
</organism>
<name>A0AAD7RSF9_9TELE</name>
<keyword evidence="3" id="KW-1185">Reference proteome</keyword>
<gene>
    <name evidence="2" type="ORF">AAFF_G00117880</name>
</gene>
<dbReference type="EMBL" id="JAINUG010000180">
    <property type="protein sequence ID" value="KAJ8389551.1"/>
    <property type="molecule type" value="Genomic_DNA"/>
</dbReference>
<reference evidence="2" key="1">
    <citation type="journal article" date="2023" name="Science">
        <title>Genome structures resolve the early diversification of teleost fishes.</title>
        <authorList>
            <person name="Parey E."/>
            <person name="Louis A."/>
            <person name="Montfort J."/>
            <person name="Bouchez O."/>
            <person name="Roques C."/>
            <person name="Iampietro C."/>
            <person name="Lluch J."/>
            <person name="Castinel A."/>
            <person name="Donnadieu C."/>
            <person name="Desvignes T."/>
            <person name="Floi Bucao C."/>
            <person name="Jouanno E."/>
            <person name="Wen M."/>
            <person name="Mejri S."/>
            <person name="Dirks R."/>
            <person name="Jansen H."/>
            <person name="Henkel C."/>
            <person name="Chen W.J."/>
            <person name="Zahm M."/>
            <person name="Cabau C."/>
            <person name="Klopp C."/>
            <person name="Thompson A.W."/>
            <person name="Robinson-Rechavi M."/>
            <person name="Braasch I."/>
            <person name="Lecointre G."/>
            <person name="Bobe J."/>
            <person name="Postlethwait J.H."/>
            <person name="Berthelot C."/>
            <person name="Roest Crollius H."/>
            <person name="Guiguen Y."/>
        </authorList>
    </citation>
    <scope>NUCLEOTIDE SEQUENCE</scope>
    <source>
        <strain evidence="2">NC1722</strain>
    </source>
</reference>
<evidence type="ECO:0000313" key="3">
    <source>
        <dbReference type="Proteomes" id="UP001221898"/>
    </source>
</evidence>
<dbReference type="Proteomes" id="UP001221898">
    <property type="component" value="Unassembled WGS sequence"/>
</dbReference>
<proteinExistence type="predicted"/>
<comment type="caution">
    <text evidence="2">The sequence shown here is derived from an EMBL/GenBank/DDBJ whole genome shotgun (WGS) entry which is preliminary data.</text>
</comment>
<protein>
    <submittedName>
        <fullName evidence="2">Uncharacterized protein</fullName>
    </submittedName>
</protein>
<evidence type="ECO:0000256" key="1">
    <source>
        <dbReference type="SAM" id="Phobius"/>
    </source>
</evidence>
<keyword evidence="1" id="KW-1133">Transmembrane helix</keyword>
<dbReference type="AlphaFoldDB" id="A0AAD7RSF9"/>
<sequence length="79" mass="9192">MELPDVIRNNISIEERVWRDGAECTCVVETTTGQRFQRTVKNKCRVDVTLTLLRSFEILLFFLSVMVTLVILRCLSRKS</sequence>
<keyword evidence="1" id="KW-0812">Transmembrane</keyword>
<accession>A0AAD7RSF9</accession>
<feature type="transmembrane region" description="Helical" evidence="1">
    <location>
        <begin position="58"/>
        <end position="75"/>
    </location>
</feature>